<dbReference type="EMBL" id="LGRB01000020">
    <property type="protein sequence ID" value="OCT44824.1"/>
    <property type="molecule type" value="Genomic_DNA"/>
</dbReference>
<evidence type="ECO:0000313" key="2">
    <source>
        <dbReference type="EMBL" id="OCT44824.1"/>
    </source>
</evidence>
<dbReference type="Gene3D" id="1.25.10.10">
    <property type="entry name" value="Leucine-rich Repeat Variant"/>
    <property type="match status" value="1"/>
</dbReference>
<keyword evidence="3" id="KW-1185">Reference proteome</keyword>
<protein>
    <submittedName>
        <fullName evidence="2">Uncharacterized protein</fullName>
    </submittedName>
</protein>
<dbReference type="VEuPathDB" id="FungiDB:G647_07495"/>
<dbReference type="STRING" id="86049.A0A1C1C8F9"/>
<evidence type="ECO:0000256" key="1">
    <source>
        <dbReference type="SAM" id="MobiDB-lite"/>
    </source>
</evidence>
<reference evidence="3" key="1">
    <citation type="submission" date="2015-07" db="EMBL/GenBank/DDBJ databases">
        <authorList>
            <person name="Teixeira M.M."/>
            <person name="Souza R.C."/>
            <person name="Almeida L.G."/>
            <person name="Vicente V.A."/>
            <person name="de Hoog S."/>
            <person name="Bocca A.L."/>
            <person name="de Almeida S.R."/>
            <person name="Vasconcelos A.T."/>
            <person name="Felipe M.S."/>
        </authorList>
    </citation>
    <scope>NUCLEOTIDE SEQUENCE [LARGE SCALE GENOMIC DNA]</scope>
    <source>
        <strain evidence="3">KSF</strain>
    </source>
</reference>
<feature type="region of interest" description="Disordered" evidence="1">
    <location>
        <begin position="666"/>
        <end position="702"/>
    </location>
</feature>
<feature type="compositionally biased region" description="Polar residues" evidence="1">
    <location>
        <begin position="809"/>
        <end position="818"/>
    </location>
</feature>
<comment type="caution">
    <text evidence="2">The sequence shown here is derived from an EMBL/GenBank/DDBJ whole genome shotgun (WGS) entry which is preliminary data.</text>
</comment>
<dbReference type="Proteomes" id="UP000094526">
    <property type="component" value="Unassembled WGS sequence"/>
</dbReference>
<dbReference type="OrthoDB" id="26149at2759"/>
<dbReference type="InterPro" id="IPR016024">
    <property type="entry name" value="ARM-type_fold"/>
</dbReference>
<evidence type="ECO:0000313" key="3">
    <source>
        <dbReference type="Proteomes" id="UP000094526"/>
    </source>
</evidence>
<dbReference type="SUPFAM" id="SSF48371">
    <property type="entry name" value="ARM repeat"/>
    <property type="match status" value="1"/>
</dbReference>
<sequence>MASVEGHEAYCRLADDLEQYWSADEDLNRTHAAIISSLKSASDHPNVGRQQIMALMPPFARHVEEIVQKGRPEEFQSAILGTLADATREVPIWRPLFGLAERPDRAMNLKQMDRDTPPDSVLEVARRIVARTIHVSSSEQIRCALRIIANSCADNNVNRSSFIGRDGIEALLELLRLGKDCDLVIPVLYNVCVDFDEPAMDVRGEPWAPLPQMRAATGETSTASALSMAEQRLGTYWFPHENKTSFQILLEARNQAEDCAGTLADLIEMGSRVALYGTRYFVQEHDGNEPGDIVEVDTTAEIVRLLLSQGADLAEGNIECRVSICQAALNLLSQQDTHTTVINSDNAIRKLIHLPCPPTHVQSALKPDEDDEEEENALSPYQKEILKLTYTISATEAYAETFDIGSHLIQSCILDLGRFLDDQSTPTSPPASAPLASICVLLANCINTTDRAKKLLRDGPDIAVVLQSLFIKISDLKILLPAVDLAARLALCAEGQDVFCNGQVSIFLAIAQILHNRASEVDAIGLEVQRNAVALARLLVKGQSEDVLSKFSIDPGHAPHASDLFTATSLTSEVYSLWDRTTDAQTKIEIGRLFIEILRTIHGPKRHPAVRIAPTVAAHETAHAPTQPPTSSLTDEFNPLDVSSATPMAGIFEDKVAEMITYTLTQPQGQLQSQPQPQPSPLASMQTQQHDNSTQAQAQAQAHAEAEAWFGLALLSTMTSTRPSIRATLARNDFHILKRLRQIVASNASPVEKDDGAKPPNPADQTVGQQRQRQARQVMADPRYENIKVLVVKMLQTQTEQQQQQQQQMPSPSWRQTPTPGPQRHLSREDEFVQEGLEAAATEMGLDWVVV</sequence>
<name>A0A1C1C8F9_9EURO</name>
<gene>
    <name evidence="2" type="ORF">CLCR_05475</name>
</gene>
<feature type="region of interest" description="Disordered" evidence="1">
    <location>
        <begin position="800"/>
        <end position="827"/>
    </location>
</feature>
<proteinExistence type="predicted"/>
<dbReference type="InterPro" id="IPR011989">
    <property type="entry name" value="ARM-like"/>
</dbReference>
<accession>A0A1C1C8F9</accession>
<feature type="compositionally biased region" description="Low complexity" evidence="1">
    <location>
        <begin position="666"/>
        <end position="675"/>
    </location>
</feature>
<feature type="region of interest" description="Disordered" evidence="1">
    <location>
        <begin position="747"/>
        <end position="776"/>
    </location>
</feature>
<dbReference type="VEuPathDB" id="FungiDB:CLCR_05475"/>
<dbReference type="AlphaFoldDB" id="A0A1C1C8F9"/>
<feature type="compositionally biased region" description="Polar residues" evidence="1">
    <location>
        <begin position="683"/>
        <end position="694"/>
    </location>
</feature>
<organism evidence="2 3">
    <name type="scientific">Cladophialophora carrionii</name>
    <dbReference type="NCBI Taxonomy" id="86049"/>
    <lineage>
        <taxon>Eukaryota</taxon>
        <taxon>Fungi</taxon>
        <taxon>Dikarya</taxon>
        <taxon>Ascomycota</taxon>
        <taxon>Pezizomycotina</taxon>
        <taxon>Eurotiomycetes</taxon>
        <taxon>Chaetothyriomycetidae</taxon>
        <taxon>Chaetothyriales</taxon>
        <taxon>Herpotrichiellaceae</taxon>
        <taxon>Cladophialophora</taxon>
    </lineage>
</organism>